<keyword evidence="3" id="KW-1185">Reference proteome</keyword>
<comment type="caution">
    <text evidence="2">The sequence shown here is derived from an EMBL/GenBank/DDBJ whole genome shotgun (WGS) entry which is preliminary data.</text>
</comment>
<proteinExistence type="predicted"/>
<feature type="domain" description="Hemerythrin-like" evidence="1">
    <location>
        <begin position="15"/>
        <end position="117"/>
    </location>
</feature>
<evidence type="ECO:0000313" key="3">
    <source>
        <dbReference type="Proteomes" id="UP000242875"/>
    </source>
</evidence>
<dbReference type="Gene3D" id="1.20.120.520">
    <property type="entry name" value="nmb1532 protein domain like"/>
    <property type="match status" value="1"/>
</dbReference>
<organism evidence="2 3">
    <name type="scientific">Bifiguratus adelaidae</name>
    <dbReference type="NCBI Taxonomy" id="1938954"/>
    <lineage>
        <taxon>Eukaryota</taxon>
        <taxon>Fungi</taxon>
        <taxon>Fungi incertae sedis</taxon>
        <taxon>Mucoromycota</taxon>
        <taxon>Mucoromycotina</taxon>
        <taxon>Endogonomycetes</taxon>
        <taxon>Endogonales</taxon>
        <taxon>Endogonales incertae sedis</taxon>
        <taxon>Bifiguratus</taxon>
    </lineage>
</organism>
<dbReference type="EMBL" id="MVBO01000002">
    <property type="protein sequence ID" value="OZJ06756.1"/>
    <property type="molecule type" value="Genomic_DNA"/>
</dbReference>
<dbReference type="AlphaFoldDB" id="A0A261Y7Z8"/>
<reference evidence="2 3" key="1">
    <citation type="journal article" date="2017" name="Mycologia">
        <title>Bifiguratus adelaidae, gen. et sp. nov., a new member of Mucoromycotina in endophytic and soil-dwelling habitats.</title>
        <authorList>
            <person name="Torres-Cruz T.J."/>
            <person name="Billingsley Tobias T.L."/>
            <person name="Almatruk M."/>
            <person name="Hesse C."/>
            <person name="Kuske C.R."/>
            <person name="Desiro A."/>
            <person name="Benucci G.M."/>
            <person name="Bonito G."/>
            <person name="Stajich J.E."/>
            <person name="Dunlap C."/>
            <person name="Arnold A.E."/>
            <person name="Porras-Alfaro A."/>
        </authorList>
    </citation>
    <scope>NUCLEOTIDE SEQUENCE [LARGE SCALE GENOMIC DNA]</scope>
    <source>
        <strain evidence="2 3">AZ0501</strain>
    </source>
</reference>
<evidence type="ECO:0000259" key="1">
    <source>
        <dbReference type="Pfam" id="PF01814"/>
    </source>
</evidence>
<dbReference type="OrthoDB" id="58416at2759"/>
<gene>
    <name evidence="2" type="ORF">BZG36_00266</name>
</gene>
<dbReference type="InterPro" id="IPR012312">
    <property type="entry name" value="Hemerythrin-like"/>
</dbReference>
<sequence length="197" mass="22792">MVTPSYADGDGYFQIVYLMERAHDSLTAGLDSLLKQVLDDHSKDLANWLGYVGAWVTCVDHHHHAEETVLFPFFEAHGFHVTTELAQHQKLHQDLSKVQELLDAPSAYEFEKLESLLRETNLEPYMTSDDLKQVIADFVAQGKDGDPFINPVFMHFHTPPEHQGWYDLGYMNFVFYRLILPLMSLRHSGYWKYAPFV</sequence>
<dbReference type="Pfam" id="PF01814">
    <property type="entry name" value="Hemerythrin"/>
    <property type="match status" value="1"/>
</dbReference>
<name>A0A261Y7Z8_9FUNG</name>
<protein>
    <recommendedName>
        <fullName evidence="1">Hemerythrin-like domain-containing protein</fullName>
    </recommendedName>
</protein>
<accession>A0A261Y7Z8</accession>
<evidence type="ECO:0000313" key="2">
    <source>
        <dbReference type="EMBL" id="OZJ06756.1"/>
    </source>
</evidence>
<dbReference type="Proteomes" id="UP000242875">
    <property type="component" value="Unassembled WGS sequence"/>
</dbReference>